<evidence type="ECO:0000313" key="3">
    <source>
        <dbReference type="Proteomes" id="UP001180845"/>
    </source>
</evidence>
<proteinExistence type="predicted"/>
<feature type="chain" id="PRO_5042112450" evidence="1">
    <location>
        <begin position="21"/>
        <end position="63"/>
    </location>
</feature>
<name>A0AAE3ZCA0_9ACTN</name>
<sequence length="63" mass="6336">MSISTRIAGMMLRCVSTAGATPVTSFGSRGSGPHAVGARLQAVPGVAADHVIIRSADAHEAFS</sequence>
<evidence type="ECO:0000256" key="1">
    <source>
        <dbReference type="SAM" id="SignalP"/>
    </source>
</evidence>
<dbReference type="Proteomes" id="UP001180845">
    <property type="component" value="Unassembled WGS sequence"/>
</dbReference>
<dbReference type="EMBL" id="JAVDXW010000001">
    <property type="protein sequence ID" value="MDR7300607.1"/>
    <property type="molecule type" value="Genomic_DNA"/>
</dbReference>
<accession>A0AAE3ZCA0</accession>
<dbReference type="RefSeq" id="WP_310269656.1">
    <property type="nucleotide sequence ID" value="NZ_JAVDXW010000001.1"/>
</dbReference>
<dbReference type="AlphaFoldDB" id="A0AAE3ZCA0"/>
<comment type="caution">
    <text evidence="2">The sequence shown here is derived from an EMBL/GenBank/DDBJ whole genome shotgun (WGS) entry which is preliminary data.</text>
</comment>
<keyword evidence="1" id="KW-0732">Signal</keyword>
<evidence type="ECO:0000313" key="2">
    <source>
        <dbReference type="EMBL" id="MDR7300607.1"/>
    </source>
</evidence>
<keyword evidence="3" id="KW-1185">Reference proteome</keyword>
<organism evidence="2 3">
    <name type="scientific">Haloactinomyces albus</name>
    <dbReference type="NCBI Taxonomy" id="1352928"/>
    <lineage>
        <taxon>Bacteria</taxon>
        <taxon>Bacillati</taxon>
        <taxon>Actinomycetota</taxon>
        <taxon>Actinomycetes</taxon>
        <taxon>Actinopolysporales</taxon>
        <taxon>Actinopolysporaceae</taxon>
        <taxon>Haloactinomyces</taxon>
    </lineage>
</organism>
<gene>
    <name evidence="2" type="ORF">JOF55_000788</name>
</gene>
<feature type="signal peptide" evidence="1">
    <location>
        <begin position="1"/>
        <end position="20"/>
    </location>
</feature>
<protein>
    <submittedName>
        <fullName evidence="2">Uncharacterized protein</fullName>
    </submittedName>
</protein>
<reference evidence="2" key="1">
    <citation type="submission" date="2023-07" db="EMBL/GenBank/DDBJ databases">
        <title>Sequencing the genomes of 1000 actinobacteria strains.</title>
        <authorList>
            <person name="Klenk H.-P."/>
        </authorList>
    </citation>
    <scope>NUCLEOTIDE SEQUENCE</scope>
    <source>
        <strain evidence="2">DSM 45977</strain>
    </source>
</reference>